<evidence type="ECO:0000313" key="2">
    <source>
        <dbReference type="Proteomes" id="UP000887574"/>
    </source>
</evidence>
<keyword evidence="1" id="KW-0812">Transmembrane</keyword>
<dbReference type="WBParaSite" id="jg4434">
    <property type="protein sequence ID" value="jg4434"/>
    <property type="gene ID" value="jg4434"/>
</dbReference>
<name>A0A915ECL1_9BILA</name>
<feature type="transmembrane region" description="Helical" evidence="1">
    <location>
        <begin position="64"/>
        <end position="89"/>
    </location>
</feature>
<organism evidence="2 3">
    <name type="scientific">Ditylenchus dipsaci</name>
    <dbReference type="NCBI Taxonomy" id="166011"/>
    <lineage>
        <taxon>Eukaryota</taxon>
        <taxon>Metazoa</taxon>
        <taxon>Ecdysozoa</taxon>
        <taxon>Nematoda</taxon>
        <taxon>Chromadorea</taxon>
        <taxon>Rhabditida</taxon>
        <taxon>Tylenchina</taxon>
        <taxon>Tylenchomorpha</taxon>
        <taxon>Sphaerularioidea</taxon>
        <taxon>Anguinidae</taxon>
        <taxon>Anguininae</taxon>
        <taxon>Ditylenchus</taxon>
    </lineage>
</organism>
<evidence type="ECO:0000256" key="1">
    <source>
        <dbReference type="SAM" id="Phobius"/>
    </source>
</evidence>
<dbReference type="AlphaFoldDB" id="A0A915ECL1"/>
<protein>
    <submittedName>
        <fullName evidence="3">Uncharacterized protein</fullName>
    </submittedName>
</protein>
<sequence length="160" mass="18048">MAERETAAKWFHQEKSVALLPMEQQQQIHYTGIHRQPPLIAVLPPTISSNLLHKMNRDDMTQHFLTFTAAICGLAILTGILLICVSKCCNHRRIRRRPKKPPAESTSKSPLIYCSNLAIAIDCPEMDYIDSRNSELISSTVQISSLHNSPISTPVFQQKK</sequence>
<keyword evidence="1" id="KW-0472">Membrane</keyword>
<keyword evidence="1" id="KW-1133">Transmembrane helix</keyword>
<dbReference type="Proteomes" id="UP000887574">
    <property type="component" value="Unplaced"/>
</dbReference>
<accession>A0A915ECL1</accession>
<keyword evidence="2" id="KW-1185">Reference proteome</keyword>
<evidence type="ECO:0000313" key="3">
    <source>
        <dbReference type="WBParaSite" id="jg4434"/>
    </source>
</evidence>
<reference evidence="3" key="1">
    <citation type="submission" date="2022-11" db="UniProtKB">
        <authorList>
            <consortium name="WormBaseParasite"/>
        </authorList>
    </citation>
    <scope>IDENTIFICATION</scope>
</reference>
<proteinExistence type="predicted"/>